<dbReference type="InterPro" id="IPR046746">
    <property type="entry name" value="Big_15"/>
</dbReference>
<dbReference type="InterPro" id="IPR013783">
    <property type="entry name" value="Ig-like_fold"/>
</dbReference>
<dbReference type="PANTHER" id="PTHR46343">
    <property type="entry name" value="HYR DOMAIN-CONTAINING PROTEIN"/>
    <property type="match status" value="1"/>
</dbReference>
<gene>
    <name evidence="3" type="ORF">HB844_09245</name>
</gene>
<feature type="domain" description="Cadherin" evidence="2">
    <location>
        <begin position="491"/>
        <end position="635"/>
    </location>
</feature>
<dbReference type="RefSeq" id="WP_185338651.1">
    <property type="nucleotide sequence ID" value="NZ_JAARPY010000008.1"/>
</dbReference>
<protein>
    <submittedName>
        <fullName evidence="3">DUF5011 domain-containing protein</fullName>
    </submittedName>
</protein>
<dbReference type="InterPro" id="IPR043555">
    <property type="entry name" value="SRPX-like"/>
</dbReference>
<name>A0A841YFJ0_9LIST</name>
<dbReference type="GO" id="GO:0016020">
    <property type="term" value="C:membrane"/>
    <property type="evidence" value="ECO:0007669"/>
    <property type="project" value="InterPro"/>
</dbReference>
<dbReference type="GO" id="GO:0005509">
    <property type="term" value="F:calcium ion binding"/>
    <property type="evidence" value="ECO:0007669"/>
    <property type="project" value="InterPro"/>
</dbReference>
<evidence type="ECO:0000313" key="3">
    <source>
        <dbReference type="EMBL" id="MBC1399051.1"/>
    </source>
</evidence>
<evidence type="ECO:0000256" key="1">
    <source>
        <dbReference type="SAM" id="SignalP"/>
    </source>
</evidence>
<sequence length="1389" mass="147738">MKKFLTSLVAAMLVLLTLSNALLPLTANAETGVTLEVGTEKELRDALNNELVTKVVLKNDLALNEYTNYVIKHDVTVDGANHKVTLNNSSFVSDLSGAANVVFSNINFTSNARAIFKTSVVNYSVTLDNITLNGGEAVSNTNGNTFIKGNNSFTTAGTNDVFNVKNLNFDGASTTTIKNTGNANAIQVYSFGNLQVSAGAKLSIDSMGIGMYLNGPQQSLIVGDAADLNIVSRYGSIKGVEASVSFGTGTKVKLNYQKAVMSSDSRIYAKQVTMTKSASVEAISSPISLYAVQISPVGKLTMDNVAYFDFRNENPTGLALYMEGNGGVLSTTNQNMAAWDKGSDILGTPKYVWKNLTSLTDLYGNVSSVSTTNVPAFKTQFENQKFERLSNDTITNDKPVINVADKTLKIGDAFDPMDGVTASDTEDGDLTSAIVVTANDVDTTKAGTYHVSYKVTDSDGNEATKTITVTVGTNDKPVITASDKTIKVGDTFDPKAGVTASDTEDGDLTSAIVVTANDVDTTKAGTYHVSYKVTDSDGNEATKTITVTVGTNDKPVITASDKTIKVGDTFDPKAGVTASDTEDGDLTSAIVVTANDVDTTKAGTYHVSYKVTDSDGNETTKTITVTVGTNDKPVITASDKTIKVGDTFDPKAGVTASDTEDGDLTSAIVVTSNNVDTTKAGTYQVSYKVTDSDGNEATKTITVTVEKVTQGTITADDYTIGGRGYVEGTYTGDVAKIKLIVNGVEKQTIGVTKTPYQYYAKDKILNATDQVYIVALDENGKELDRAKVNVNKPTAGTITANDFTIGSDSYVTGTYTGDVTKIKLIINGTEQQTIAVSASPYKYYAKDKILNATDDVYVVGLDNNGKELDRTKVNVKTPTVGTITGNDYQLGGDGYVRGTYTGDVAKIKLIVNGTEKQAISVSGSPYQYYAKSLITSVTDIVYVVALDNNGKELDRALVKVVQKTTSGTITANDFQKGTDNKVIGTYTGDIVKVGLSVNGTEYTRIPVSNGSFEYYANDKILATTDVVVITGYDAAGNPLDSKIVKVTTKASTTGEIQLSSYKYGTDSKIKGTYTGDIVKVRVTKGGQTYSTIPVSNNVIEYYAKNIVTSVTDIVMMEGLNSEGKVVSTKQLNIYTGDGTITADSYRIGTDQVTGTYTGDVKRVSIEVNGTVQSAIPVSGNKYEYYAKTLITSPTDVVYAIAYDATGRELNRVPVTILDKTPPTGTITMDSYKVGKDKQVIGTTTGDITRIALVVNGVEQSKIPVTNNAFAYYAANLITSANDKVSMIGYATDGTKVTEVDVTLTEVTGTITADSYKVGASYLTGTYTGDVTRISVEVNGTEYQTIPVTGNNIYQYFLRDKVTAVTDVVKVYGKDDLGNKISEVDLVLTN</sequence>
<dbReference type="EMBL" id="JAARPY010000008">
    <property type="protein sequence ID" value="MBC1399051.1"/>
    <property type="molecule type" value="Genomic_DNA"/>
</dbReference>
<accession>A0A841YFJ0</accession>
<reference evidence="3 4" key="1">
    <citation type="submission" date="2020-03" db="EMBL/GenBank/DDBJ databases">
        <title>Soil Listeria distribution.</title>
        <authorList>
            <person name="Liao J."/>
            <person name="Wiedmann M."/>
        </authorList>
    </citation>
    <scope>NUCLEOTIDE SEQUENCE [LARGE SCALE GENOMIC DNA]</scope>
    <source>
        <strain evidence="3 4">FSL L7-1645</strain>
    </source>
</reference>
<organism evidence="3 4">
    <name type="scientific">Listeria fleischmannii</name>
    <dbReference type="NCBI Taxonomy" id="1069827"/>
    <lineage>
        <taxon>Bacteria</taxon>
        <taxon>Bacillati</taxon>
        <taxon>Bacillota</taxon>
        <taxon>Bacilli</taxon>
        <taxon>Bacillales</taxon>
        <taxon>Listeriaceae</taxon>
        <taxon>Listeria</taxon>
    </lineage>
</organism>
<comment type="caution">
    <text evidence="3">The sequence shown here is derived from an EMBL/GenBank/DDBJ whole genome shotgun (WGS) entry which is preliminary data.</text>
</comment>
<dbReference type="Pfam" id="PF16403">
    <property type="entry name" value="Bact_surface_Ig-like"/>
    <property type="match status" value="4"/>
</dbReference>
<dbReference type="InterPro" id="IPR032179">
    <property type="entry name" value="Cry22Aa_Ig-like"/>
</dbReference>
<evidence type="ECO:0000259" key="2">
    <source>
        <dbReference type="PROSITE" id="PS50268"/>
    </source>
</evidence>
<keyword evidence="1" id="KW-0732">Signal</keyword>
<evidence type="ECO:0000313" key="4">
    <source>
        <dbReference type="Proteomes" id="UP000571128"/>
    </source>
</evidence>
<feature type="chain" id="PRO_5032788040" evidence="1">
    <location>
        <begin position="30"/>
        <end position="1389"/>
    </location>
</feature>
<dbReference type="PROSITE" id="PS50268">
    <property type="entry name" value="CADHERIN_2"/>
    <property type="match status" value="1"/>
</dbReference>
<dbReference type="Pfam" id="PF20622">
    <property type="entry name" value="Big_15"/>
    <property type="match status" value="8"/>
</dbReference>
<dbReference type="Proteomes" id="UP000571128">
    <property type="component" value="Unassembled WGS sequence"/>
</dbReference>
<dbReference type="GO" id="GO:0007156">
    <property type="term" value="P:homophilic cell adhesion via plasma membrane adhesion molecules"/>
    <property type="evidence" value="ECO:0007669"/>
    <property type="project" value="InterPro"/>
</dbReference>
<proteinExistence type="predicted"/>
<dbReference type="InterPro" id="IPR002126">
    <property type="entry name" value="Cadherin-like_dom"/>
</dbReference>
<dbReference type="PANTHER" id="PTHR46343:SF2">
    <property type="entry name" value="SUSHI_VON WILLEBRAND FACTOR TYPE A_EGF_PENTRAXIN DOMAIN-CONTAINING 1"/>
    <property type="match status" value="1"/>
</dbReference>
<feature type="signal peptide" evidence="1">
    <location>
        <begin position="1"/>
        <end position="29"/>
    </location>
</feature>
<dbReference type="Gene3D" id="2.60.40.10">
    <property type="entry name" value="Immunoglobulins"/>
    <property type="match status" value="4"/>
</dbReference>